<dbReference type="PANTHER" id="PTHR10728">
    <property type="entry name" value="CYTOSOLIC PHOSPHOLIPASE A2"/>
    <property type="match status" value="1"/>
</dbReference>
<feature type="signal peptide" evidence="10">
    <location>
        <begin position="1"/>
        <end position="20"/>
    </location>
</feature>
<evidence type="ECO:0000259" key="11">
    <source>
        <dbReference type="PROSITE" id="PS51210"/>
    </source>
</evidence>
<keyword evidence="7" id="KW-0325">Glycoprotein</keyword>
<dbReference type="EMBL" id="JBFXLU010000218">
    <property type="protein sequence ID" value="KAL2834645.1"/>
    <property type="molecule type" value="Genomic_DNA"/>
</dbReference>
<dbReference type="InterPro" id="IPR002642">
    <property type="entry name" value="LysoPLipase_cat_dom"/>
</dbReference>
<dbReference type="EC" id="3.1.1.5" evidence="3 10"/>
<evidence type="ECO:0000256" key="1">
    <source>
        <dbReference type="ARBA" id="ARBA00002169"/>
    </source>
</evidence>
<evidence type="ECO:0000256" key="10">
    <source>
        <dbReference type="RuleBase" id="RU362103"/>
    </source>
</evidence>
<evidence type="ECO:0000256" key="5">
    <source>
        <dbReference type="ARBA" id="ARBA00022963"/>
    </source>
</evidence>
<keyword evidence="6 9" id="KW-0443">Lipid metabolism</keyword>
<reference evidence="12 13" key="1">
    <citation type="submission" date="2024-07" db="EMBL/GenBank/DDBJ databases">
        <title>Section-level genome sequencing and comparative genomics of Aspergillus sections Usti and Cavernicolus.</title>
        <authorList>
            <consortium name="Lawrence Berkeley National Laboratory"/>
            <person name="Nybo J.L."/>
            <person name="Vesth T.C."/>
            <person name="Theobald S."/>
            <person name="Frisvad J.C."/>
            <person name="Larsen T.O."/>
            <person name="Kjaerboelling I."/>
            <person name="Rothschild-Mancinelli K."/>
            <person name="Lyhne E.K."/>
            <person name="Kogle M.E."/>
            <person name="Barry K."/>
            <person name="Clum A."/>
            <person name="Na H."/>
            <person name="Ledsgaard L."/>
            <person name="Lin J."/>
            <person name="Lipzen A."/>
            <person name="Kuo A."/>
            <person name="Riley R."/>
            <person name="Mondo S."/>
            <person name="Labutti K."/>
            <person name="Haridas S."/>
            <person name="Pangalinan J."/>
            <person name="Salamov A.A."/>
            <person name="Simmons B.A."/>
            <person name="Magnuson J.K."/>
            <person name="Chen J."/>
            <person name="Drula E."/>
            <person name="Henrissat B."/>
            <person name="Wiebenga A."/>
            <person name="Lubbers R.J."/>
            <person name="Gomes A.C."/>
            <person name="Makela M.R."/>
            <person name="Stajich J."/>
            <person name="Grigoriev I.V."/>
            <person name="Mortensen U.H."/>
            <person name="De Vries R.P."/>
            <person name="Baker S.E."/>
            <person name="Andersen M.R."/>
        </authorList>
    </citation>
    <scope>NUCLEOTIDE SEQUENCE [LARGE SCALE GENOMIC DNA]</scope>
    <source>
        <strain evidence="12 13">CBS 123904</strain>
    </source>
</reference>
<gene>
    <name evidence="12" type="ORF">BJY01DRAFT_259455</name>
</gene>
<evidence type="ECO:0000256" key="2">
    <source>
        <dbReference type="ARBA" id="ARBA00008780"/>
    </source>
</evidence>
<feature type="domain" description="PLA2c" evidence="11">
    <location>
        <begin position="55"/>
        <end position="613"/>
    </location>
</feature>
<sequence>MKTSVLLGLMSLNIMNFTNAGAVSIQKDFASRTVNNVKSRALPDAPEGYAPVHVTCPSSRPTIRPASALSSNETAWLQTRRQKTESALKDFFGHIEIKNFDAVSYIANHAGSDLPNVAIGISGGGLVACLNGGGVIKAFDERTEGSTAKGQLGGLLQSATYFAALSGGSWALGSIYVNNFTTVSNLQENLWDFNSEEIIFGPAKMSHIEFWGNISAEVKSKRDAGFKTGDADFWGRIQGYNFFNASHGGVDYTWSSIAQTQSFQSGDMPMPLVVMTGNHESTETLASSPANYPIYETTPWEWGTYDDDIYGFAPLEYLGTRFVDGVVPDNETCVRGFDNAGFITGTSSDIWNENGQDILYYLELALEGYEAAAPNSSMVTFLKTAIQDFDNAASSTNSSVNGPAAYDPNPFYHYNTATSSPYSQTTNLIVQDGGETSQNVPLYPLIQQKRNVDVIFAVDSLGSESYDYWPTGSSLIATYNRTLLDIANDTSFPEVPDLDTFLNLGLNAQPTFFGCNASRLTTPTPLVVYLPNHPITYSSNFSLTQGQFTDAQRDAIITNGYNVATQANGTLDADWSTCVGCAVLSRSLNRTGTATPEACTKCFQRYCWNGTVDDQTPKAYQPTASLSAVAAAAANATASPTGSSMGTSLRAGVAALSAALAVPLLAVLYTA</sequence>
<comment type="function">
    <text evidence="1">Catalyzes the release of fatty acids from lysophospholipids.</text>
</comment>
<comment type="catalytic activity">
    <reaction evidence="8 10">
        <text>a 1-acyl-sn-glycero-3-phosphocholine + H2O = sn-glycerol 3-phosphocholine + a fatty acid + H(+)</text>
        <dbReference type="Rhea" id="RHEA:15177"/>
        <dbReference type="ChEBI" id="CHEBI:15377"/>
        <dbReference type="ChEBI" id="CHEBI:15378"/>
        <dbReference type="ChEBI" id="CHEBI:16870"/>
        <dbReference type="ChEBI" id="CHEBI:28868"/>
        <dbReference type="ChEBI" id="CHEBI:58168"/>
        <dbReference type="EC" id="3.1.1.5"/>
    </reaction>
</comment>
<evidence type="ECO:0000256" key="6">
    <source>
        <dbReference type="ARBA" id="ARBA00023098"/>
    </source>
</evidence>
<keyword evidence="5 9" id="KW-0442">Lipid degradation</keyword>
<dbReference type="SUPFAM" id="SSF52151">
    <property type="entry name" value="FabD/lysophospholipase-like"/>
    <property type="match status" value="1"/>
</dbReference>
<evidence type="ECO:0000256" key="8">
    <source>
        <dbReference type="ARBA" id="ARBA00049531"/>
    </source>
</evidence>
<dbReference type="Gene3D" id="3.40.1090.10">
    <property type="entry name" value="Cytosolic phospholipase A2 catalytic domain"/>
    <property type="match status" value="1"/>
</dbReference>
<dbReference type="PROSITE" id="PS51210">
    <property type="entry name" value="PLA2C"/>
    <property type="match status" value="1"/>
</dbReference>
<evidence type="ECO:0000256" key="7">
    <source>
        <dbReference type="ARBA" id="ARBA00023180"/>
    </source>
</evidence>
<feature type="chain" id="PRO_5044978859" description="Lysophospholipase" evidence="10">
    <location>
        <begin position="21"/>
        <end position="671"/>
    </location>
</feature>
<evidence type="ECO:0000313" key="12">
    <source>
        <dbReference type="EMBL" id="KAL2834645.1"/>
    </source>
</evidence>
<proteinExistence type="inferred from homology"/>
<dbReference type="SMART" id="SM00022">
    <property type="entry name" value="PLAc"/>
    <property type="match status" value="1"/>
</dbReference>
<comment type="similarity">
    <text evidence="2 10">Belongs to the lysophospholipase family.</text>
</comment>
<protein>
    <recommendedName>
        <fullName evidence="3 10">Lysophospholipase</fullName>
        <ecNumber evidence="3 10">3.1.1.5</ecNumber>
    </recommendedName>
</protein>
<evidence type="ECO:0000256" key="9">
    <source>
        <dbReference type="PROSITE-ProRule" id="PRU00555"/>
    </source>
</evidence>
<dbReference type="Pfam" id="PF01735">
    <property type="entry name" value="PLA2_B"/>
    <property type="match status" value="1"/>
</dbReference>
<keyword evidence="13" id="KW-1185">Reference proteome</keyword>
<dbReference type="Proteomes" id="UP001610446">
    <property type="component" value="Unassembled WGS sequence"/>
</dbReference>
<evidence type="ECO:0000256" key="4">
    <source>
        <dbReference type="ARBA" id="ARBA00022801"/>
    </source>
</evidence>
<keyword evidence="4 9" id="KW-0378">Hydrolase</keyword>
<evidence type="ECO:0000313" key="13">
    <source>
        <dbReference type="Proteomes" id="UP001610446"/>
    </source>
</evidence>
<evidence type="ECO:0000256" key="3">
    <source>
        <dbReference type="ARBA" id="ARBA00013274"/>
    </source>
</evidence>
<organism evidence="12 13">
    <name type="scientific">Aspergillus pseudoustus</name>
    <dbReference type="NCBI Taxonomy" id="1810923"/>
    <lineage>
        <taxon>Eukaryota</taxon>
        <taxon>Fungi</taxon>
        <taxon>Dikarya</taxon>
        <taxon>Ascomycota</taxon>
        <taxon>Pezizomycotina</taxon>
        <taxon>Eurotiomycetes</taxon>
        <taxon>Eurotiomycetidae</taxon>
        <taxon>Eurotiales</taxon>
        <taxon>Aspergillaceae</taxon>
        <taxon>Aspergillus</taxon>
        <taxon>Aspergillus subgen. Nidulantes</taxon>
    </lineage>
</organism>
<accession>A0ABR4J3R3</accession>
<name>A0ABR4J3R3_9EURO</name>
<dbReference type="InterPro" id="IPR016035">
    <property type="entry name" value="Acyl_Trfase/lysoPLipase"/>
</dbReference>
<comment type="caution">
    <text evidence="12">The sequence shown here is derived from an EMBL/GenBank/DDBJ whole genome shotgun (WGS) entry which is preliminary data.</text>
</comment>
<keyword evidence="10" id="KW-0732">Signal</keyword>
<dbReference type="PANTHER" id="PTHR10728:SF62">
    <property type="entry name" value="LYSOPHOSPHOLIPASE"/>
    <property type="match status" value="1"/>
</dbReference>